<gene>
    <name evidence="5" type="primary">fucU</name>
    <name evidence="5" type="ORF">GmarT_13280</name>
</gene>
<evidence type="ECO:0000313" key="5">
    <source>
        <dbReference type="EMBL" id="QEG15488.1"/>
    </source>
</evidence>
<keyword evidence="2 5" id="KW-0413">Isomerase</keyword>
<dbReference type="InterPro" id="IPR050443">
    <property type="entry name" value="RbsD/FucU_mutarotase"/>
</dbReference>
<dbReference type="InterPro" id="IPR023750">
    <property type="entry name" value="RbsD-like_sf"/>
</dbReference>
<sequence length="175" mass="19677">MSATGFNLFFDASKSENSRLPHDSNQPNPRNRMLKNIPPLLSPDLMYVLMKMGHGDDIVLADGNFPADSHAQRLIRLDGHGVPEILEAILQFFPLDTFVEQPAGVMHPVDDQTPTPPIWKTYADLIQQHDSRKTGLEKIERFEFYDRARNAYAIIATSESALYANLILKKGVVTT</sequence>
<dbReference type="EC" id="5.1.3.-" evidence="5"/>
<comment type="catalytic activity">
    <reaction evidence="3">
        <text>alpha-L-fucose = beta-L-fucose</text>
        <dbReference type="Rhea" id="RHEA:25580"/>
        <dbReference type="ChEBI" id="CHEBI:42548"/>
        <dbReference type="ChEBI" id="CHEBI:42589"/>
        <dbReference type="EC" id="5.1.3.29"/>
    </reaction>
</comment>
<dbReference type="Pfam" id="PF05025">
    <property type="entry name" value="RbsD_FucU"/>
    <property type="match status" value="1"/>
</dbReference>
<dbReference type="GO" id="GO:0016853">
    <property type="term" value="F:isomerase activity"/>
    <property type="evidence" value="ECO:0007669"/>
    <property type="project" value="UniProtKB-KW"/>
</dbReference>
<keyword evidence="6" id="KW-1185">Reference proteome</keyword>
<dbReference type="Gene3D" id="3.40.1650.10">
    <property type="entry name" value="RbsD-like domain"/>
    <property type="match status" value="1"/>
</dbReference>
<name>A0ABX5YIL2_9PLAN</name>
<evidence type="ECO:0000256" key="1">
    <source>
        <dbReference type="ARBA" id="ARBA00000223"/>
    </source>
</evidence>
<protein>
    <submittedName>
        <fullName evidence="5">L-fucose mutarotase</fullName>
        <ecNumber evidence="5">5.1.3.-</ecNumber>
    </submittedName>
</protein>
<evidence type="ECO:0000313" key="6">
    <source>
        <dbReference type="Proteomes" id="UP000322887"/>
    </source>
</evidence>
<evidence type="ECO:0000256" key="3">
    <source>
        <dbReference type="ARBA" id="ARBA00036324"/>
    </source>
</evidence>
<dbReference type="EMBL" id="CP042910">
    <property type="protein sequence ID" value="QEG15488.1"/>
    <property type="molecule type" value="Genomic_DNA"/>
</dbReference>
<evidence type="ECO:0000256" key="4">
    <source>
        <dbReference type="SAM" id="MobiDB-lite"/>
    </source>
</evidence>
<dbReference type="PANTHER" id="PTHR31690:SF4">
    <property type="entry name" value="FUCOSE MUTAROTASE"/>
    <property type="match status" value="1"/>
</dbReference>
<dbReference type="PANTHER" id="PTHR31690">
    <property type="entry name" value="FUCOSE MUTAROTASE"/>
    <property type="match status" value="1"/>
</dbReference>
<accession>A0ABX5YIL2</accession>
<reference evidence="5 6" key="1">
    <citation type="submission" date="2019-08" db="EMBL/GenBank/DDBJ databases">
        <title>Deep-cultivation of Planctomycetes and their phenomic and genomic characterization uncovers novel biology.</title>
        <authorList>
            <person name="Wiegand S."/>
            <person name="Jogler M."/>
            <person name="Boedeker C."/>
            <person name="Pinto D."/>
            <person name="Vollmers J."/>
            <person name="Rivas-Marin E."/>
            <person name="Kohn T."/>
            <person name="Peeters S.H."/>
            <person name="Heuer A."/>
            <person name="Rast P."/>
            <person name="Oberbeckmann S."/>
            <person name="Bunk B."/>
            <person name="Jeske O."/>
            <person name="Meyerdierks A."/>
            <person name="Storesund J.E."/>
            <person name="Kallscheuer N."/>
            <person name="Luecker S."/>
            <person name="Lage O.M."/>
            <person name="Pohl T."/>
            <person name="Merkel B.J."/>
            <person name="Hornburger P."/>
            <person name="Mueller R.-W."/>
            <person name="Bruemmer F."/>
            <person name="Labrenz M."/>
            <person name="Spormann A.M."/>
            <person name="Op den Camp H."/>
            <person name="Overmann J."/>
            <person name="Amann R."/>
            <person name="Jetten M.S.M."/>
            <person name="Mascher T."/>
            <person name="Medema M.H."/>
            <person name="Devos D.P."/>
            <person name="Kaster A.-K."/>
            <person name="Ovreas L."/>
            <person name="Rohde M."/>
            <person name="Galperin M.Y."/>
            <person name="Jogler C."/>
        </authorList>
    </citation>
    <scope>NUCLEOTIDE SEQUENCE [LARGE SCALE GENOMIC DNA]</scope>
    <source>
        <strain evidence="5 6">DSM 8797</strain>
    </source>
</reference>
<dbReference type="Proteomes" id="UP000322887">
    <property type="component" value="Chromosome"/>
</dbReference>
<dbReference type="InterPro" id="IPR007721">
    <property type="entry name" value="RbsD_FucU"/>
</dbReference>
<proteinExistence type="predicted"/>
<organism evidence="5 6">
    <name type="scientific">Gimesia maris</name>
    <dbReference type="NCBI Taxonomy" id="122"/>
    <lineage>
        <taxon>Bacteria</taxon>
        <taxon>Pseudomonadati</taxon>
        <taxon>Planctomycetota</taxon>
        <taxon>Planctomycetia</taxon>
        <taxon>Planctomycetales</taxon>
        <taxon>Planctomycetaceae</taxon>
        <taxon>Gimesia</taxon>
    </lineage>
</organism>
<feature type="region of interest" description="Disordered" evidence="4">
    <location>
        <begin position="15"/>
        <end position="34"/>
    </location>
</feature>
<dbReference type="SUPFAM" id="SSF102546">
    <property type="entry name" value="RbsD-like"/>
    <property type="match status" value="1"/>
</dbReference>
<comment type="catalytic activity">
    <reaction evidence="1">
        <text>beta-D-ribopyranose = beta-D-ribofuranose</text>
        <dbReference type="Rhea" id="RHEA:25432"/>
        <dbReference type="ChEBI" id="CHEBI:27476"/>
        <dbReference type="ChEBI" id="CHEBI:47002"/>
        <dbReference type="EC" id="5.4.99.62"/>
    </reaction>
</comment>
<evidence type="ECO:0000256" key="2">
    <source>
        <dbReference type="ARBA" id="ARBA00023235"/>
    </source>
</evidence>